<organism evidence="21 22">
    <name type="scientific">Folsomia candida</name>
    <name type="common">Springtail</name>
    <dbReference type="NCBI Taxonomy" id="158441"/>
    <lineage>
        <taxon>Eukaryota</taxon>
        <taxon>Metazoa</taxon>
        <taxon>Ecdysozoa</taxon>
        <taxon>Arthropoda</taxon>
        <taxon>Hexapoda</taxon>
        <taxon>Collembola</taxon>
        <taxon>Entomobryomorpha</taxon>
        <taxon>Isotomoidea</taxon>
        <taxon>Isotomidae</taxon>
        <taxon>Proisotominae</taxon>
        <taxon>Folsomia</taxon>
    </lineage>
</organism>
<evidence type="ECO:0000256" key="6">
    <source>
        <dbReference type="ARBA" id="ARBA00023018"/>
    </source>
</evidence>
<evidence type="ECO:0000256" key="7">
    <source>
        <dbReference type="ARBA" id="ARBA00023065"/>
    </source>
</evidence>
<evidence type="ECO:0000256" key="10">
    <source>
        <dbReference type="ARBA" id="ARBA00023170"/>
    </source>
</evidence>
<dbReference type="InterPro" id="IPR006029">
    <property type="entry name" value="Neurotrans-gated_channel_TM"/>
</dbReference>
<dbReference type="NCBIfam" id="TIGR00860">
    <property type="entry name" value="LIC"/>
    <property type="match status" value="1"/>
</dbReference>
<dbReference type="CDD" id="cd19062">
    <property type="entry name" value="LGIC_TM_GluCl"/>
    <property type="match status" value="1"/>
</dbReference>
<evidence type="ECO:0000256" key="5">
    <source>
        <dbReference type="ARBA" id="ARBA00022989"/>
    </source>
</evidence>
<feature type="transmembrane region" description="Helical" evidence="18">
    <location>
        <begin position="436"/>
        <end position="459"/>
    </location>
</feature>
<dbReference type="STRING" id="158441.A0A226ECN6"/>
<dbReference type="GO" id="GO:0008068">
    <property type="term" value="F:extracellularly glutamate-gated chloride channel activity"/>
    <property type="evidence" value="ECO:0007669"/>
    <property type="project" value="UniProtKB-ARBA"/>
</dbReference>
<evidence type="ECO:0000259" key="19">
    <source>
        <dbReference type="Pfam" id="PF02931"/>
    </source>
</evidence>
<dbReference type="InterPro" id="IPR006202">
    <property type="entry name" value="Neur_chan_lig-bd"/>
</dbReference>
<dbReference type="Proteomes" id="UP000198287">
    <property type="component" value="Unassembled WGS sequence"/>
</dbReference>
<evidence type="ECO:0000313" key="21">
    <source>
        <dbReference type="EMBL" id="OXA54456.1"/>
    </source>
</evidence>
<keyword evidence="8 18" id="KW-0472">Membrane</keyword>
<feature type="domain" description="Neurotransmitter-gated ion-channel transmembrane" evidence="20">
    <location>
        <begin position="270"/>
        <end position="365"/>
    </location>
</feature>
<name>A0A226ECN6_FOLCA</name>
<keyword evidence="7 18" id="KW-0406">Ion transport</keyword>
<dbReference type="InterPro" id="IPR036734">
    <property type="entry name" value="Neur_chan_lig-bd_sf"/>
</dbReference>
<keyword evidence="15 18" id="KW-0407">Ion channel</keyword>
<dbReference type="InterPro" id="IPR044721">
    <property type="entry name" value="GluCl_TM"/>
</dbReference>
<dbReference type="InterPro" id="IPR018000">
    <property type="entry name" value="Neurotransmitter_ion_chnl_CS"/>
</dbReference>
<evidence type="ECO:0000256" key="17">
    <source>
        <dbReference type="ARBA" id="ARBA00061654"/>
    </source>
</evidence>
<evidence type="ECO:0000256" key="18">
    <source>
        <dbReference type="RuleBase" id="RU000687"/>
    </source>
</evidence>
<keyword evidence="6" id="KW-0770">Synapse</keyword>
<evidence type="ECO:0000256" key="3">
    <source>
        <dbReference type="ARBA" id="ARBA00022692"/>
    </source>
</evidence>
<keyword evidence="14" id="KW-1071">Ligand-gated ion channel</keyword>
<dbReference type="PRINTS" id="PR00252">
    <property type="entry name" value="NRIONCHANNEL"/>
</dbReference>
<dbReference type="Pfam" id="PF02931">
    <property type="entry name" value="Neur_chan_LBD"/>
    <property type="match status" value="1"/>
</dbReference>
<comment type="similarity">
    <text evidence="17">Belongs to the ligand-gated ion channel (TC 1.A.9) family. Glutamate-gated chloride channel (TC 1.A.9.4) subfamily.</text>
</comment>
<keyword evidence="4" id="KW-0732">Signal</keyword>
<gene>
    <name evidence="21" type="ORF">Fcan01_10990</name>
</gene>
<dbReference type="SUPFAM" id="SSF90112">
    <property type="entry name" value="Neurotransmitter-gated ion-channel transmembrane pore"/>
    <property type="match status" value="1"/>
</dbReference>
<comment type="caution">
    <text evidence="21">The sequence shown here is derived from an EMBL/GenBank/DDBJ whole genome shotgun (WGS) entry which is preliminary data.</text>
</comment>
<evidence type="ECO:0000256" key="16">
    <source>
        <dbReference type="ARBA" id="ARBA00034104"/>
    </source>
</evidence>
<feature type="domain" description="Neurotransmitter-gated ion-channel ligand-binding" evidence="19">
    <location>
        <begin position="49"/>
        <end position="256"/>
    </location>
</feature>
<dbReference type="InterPro" id="IPR036719">
    <property type="entry name" value="Neuro-gated_channel_TM_sf"/>
</dbReference>
<keyword evidence="12" id="KW-0868">Chloride</keyword>
<dbReference type="GO" id="GO:0045211">
    <property type="term" value="C:postsynaptic membrane"/>
    <property type="evidence" value="ECO:0007669"/>
    <property type="project" value="UniProtKB-SubCell"/>
</dbReference>
<dbReference type="Gene3D" id="1.20.58.390">
    <property type="entry name" value="Neurotransmitter-gated ion-channel transmembrane domain"/>
    <property type="match status" value="1"/>
</dbReference>
<dbReference type="OrthoDB" id="442503at2759"/>
<sequence length="469" mass="54216">MIGFRSLLSGGWYSAWLWPSFILCVLLSVQPSFISGVYSTKLVNVREIEKRILDKVLDTDRYDNKIRPDGTAGTDATVVYVNMFVRSIARIDDVKMEYSVQLTFREQWTDERLRFDTFRPKPPDDLAYLTLTNSSQVWMPDLFFSNERKGHLHNIITPNVYIRIYPNGEILYSLRISLTLSCPMILKMFPLDKQVCTLRMASYGWTTDDVIFKWKHTHPVQIISNLHLPRFALEQFTTDYCDSVTNTGTYSCLRVDLLFKRQFSYYLLQIYIPSCMLVIVSWVSFWLDPDAVPARVPLGVTTLLTMVTQTSGINQKLPPVSYTKALDVWTGVCLTFVFGALLEYALVNYTSRKDKHRAAVIKQRKQWDADQQRFQQGKSPTYYGAGDCNHPITALWPVNYEHESRCAMHFGGLLNAGTCTKTWLARFPSRSKRIDVIARIVFPLLFAFFNVAYWCAYVLRKEDPESLIE</sequence>
<dbReference type="PRINTS" id="PR00253">
    <property type="entry name" value="GABAARECEPTR"/>
</dbReference>
<keyword evidence="1 18" id="KW-0813">Transport</keyword>
<dbReference type="FunFam" id="2.70.170.10:FF:000022">
    <property type="entry name" value="glutamate-gated chloride channel isoform X1"/>
    <property type="match status" value="1"/>
</dbReference>
<dbReference type="EMBL" id="LNIX01000005">
    <property type="protein sequence ID" value="OXA54456.1"/>
    <property type="molecule type" value="Genomic_DNA"/>
</dbReference>
<evidence type="ECO:0000256" key="12">
    <source>
        <dbReference type="ARBA" id="ARBA00023214"/>
    </source>
</evidence>
<dbReference type="GO" id="GO:0004888">
    <property type="term" value="F:transmembrane signaling receptor activity"/>
    <property type="evidence" value="ECO:0007669"/>
    <property type="project" value="InterPro"/>
</dbReference>
<evidence type="ECO:0000256" key="9">
    <source>
        <dbReference type="ARBA" id="ARBA00023157"/>
    </source>
</evidence>
<keyword evidence="3 18" id="KW-0812">Transmembrane</keyword>
<keyword evidence="10" id="KW-0675">Receptor</keyword>
<dbReference type="InterPro" id="IPR006201">
    <property type="entry name" value="Neur_channel"/>
</dbReference>
<dbReference type="GO" id="GO:0034707">
    <property type="term" value="C:chloride channel complex"/>
    <property type="evidence" value="ECO:0007669"/>
    <property type="project" value="UniProtKB-KW"/>
</dbReference>
<dbReference type="PANTHER" id="PTHR18945">
    <property type="entry name" value="NEUROTRANSMITTER GATED ION CHANNEL"/>
    <property type="match status" value="1"/>
</dbReference>
<keyword evidence="2" id="KW-1003">Cell membrane</keyword>
<dbReference type="CDD" id="cd18993">
    <property type="entry name" value="LGIC_ECD_GluCl"/>
    <property type="match status" value="1"/>
</dbReference>
<evidence type="ECO:0000259" key="20">
    <source>
        <dbReference type="Pfam" id="PF02932"/>
    </source>
</evidence>
<keyword evidence="11" id="KW-0869">Chloride channel</keyword>
<dbReference type="InterPro" id="IPR006028">
    <property type="entry name" value="GABAA/Glycine_rcpt"/>
</dbReference>
<evidence type="ECO:0000256" key="11">
    <source>
        <dbReference type="ARBA" id="ARBA00023173"/>
    </source>
</evidence>
<keyword evidence="9" id="KW-1015">Disulfide bond</keyword>
<dbReference type="Gene3D" id="2.70.170.10">
    <property type="entry name" value="Neurotransmitter-gated ion-channel ligand-binding domain"/>
    <property type="match status" value="1"/>
</dbReference>
<feature type="transmembrane region" description="Helical" evidence="18">
    <location>
        <begin position="263"/>
        <end position="287"/>
    </location>
</feature>
<evidence type="ECO:0000256" key="1">
    <source>
        <dbReference type="ARBA" id="ARBA00022448"/>
    </source>
</evidence>
<dbReference type="OMA" id="GYACFNV"/>
<keyword evidence="22" id="KW-1185">Reference proteome</keyword>
<evidence type="ECO:0000256" key="4">
    <source>
        <dbReference type="ARBA" id="ARBA00022729"/>
    </source>
</evidence>
<keyword evidence="5 18" id="KW-1133">Transmembrane helix</keyword>
<evidence type="ECO:0000256" key="8">
    <source>
        <dbReference type="ARBA" id="ARBA00023136"/>
    </source>
</evidence>
<keyword evidence="13" id="KW-0628">Postsynaptic cell membrane</keyword>
<evidence type="ECO:0000256" key="14">
    <source>
        <dbReference type="ARBA" id="ARBA00023286"/>
    </source>
</evidence>
<dbReference type="InterPro" id="IPR038050">
    <property type="entry name" value="Neuro_actylchol_rec"/>
</dbReference>
<comment type="subcellular location">
    <subcellularLocation>
        <location evidence="16">Postsynaptic cell membrane</location>
        <topology evidence="16">Multi-pass membrane protein</topology>
    </subcellularLocation>
</comment>
<proteinExistence type="inferred from homology"/>
<dbReference type="SUPFAM" id="SSF63712">
    <property type="entry name" value="Nicotinic receptor ligand binding domain-like"/>
    <property type="match status" value="1"/>
</dbReference>
<evidence type="ECO:0000256" key="15">
    <source>
        <dbReference type="ARBA" id="ARBA00023303"/>
    </source>
</evidence>
<protein>
    <submittedName>
        <fullName evidence="21">Glutamate-gated chloride channel</fullName>
    </submittedName>
</protein>
<evidence type="ECO:0000313" key="22">
    <source>
        <dbReference type="Proteomes" id="UP000198287"/>
    </source>
</evidence>
<dbReference type="PROSITE" id="PS00236">
    <property type="entry name" value="NEUROTR_ION_CHANNEL"/>
    <property type="match status" value="1"/>
</dbReference>
<accession>A0A226ECN6</accession>
<dbReference type="AlphaFoldDB" id="A0A226ECN6"/>
<reference evidence="21 22" key="1">
    <citation type="submission" date="2015-12" db="EMBL/GenBank/DDBJ databases">
        <title>The genome of Folsomia candida.</title>
        <authorList>
            <person name="Faddeeva A."/>
            <person name="Derks M.F."/>
            <person name="Anvar Y."/>
            <person name="Smit S."/>
            <person name="Van Straalen N."/>
            <person name="Roelofs D."/>
        </authorList>
    </citation>
    <scope>NUCLEOTIDE SEQUENCE [LARGE SCALE GENOMIC DNA]</scope>
    <source>
        <strain evidence="21 22">VU population</strain>
        <tissue evidence="21">Whole body</tissue>
    </source>
</reference>
<feature type="transmembrane region" description="Helical" evidence="18">
    <location>
        <begin position="328"/>
        <end position="347"/>
    </location>
</feature>
<evidence type="ECO:0000256" key="13">
    <source>
        <dbReference type="ARBA" id="ARBA00023257"/>
    </source>
</evidence>
<feature type="transmembrane region" description="Helical" evidence="18">
    <location>
        <begin position="16"/>
        <end position="38"/>
    </location>
</feature>
<evidence type="ECO:0000256" key="2">
    <source>
        <dbReference type="ARBA" id="ARBA00022475"/>
    </source>
</evidence>
<dbReference type="Pfam" id="PF02932">
    <property type="entry name" value="Neur_chan_memb"/>
    <property type="match status" value="1"/>
</dbReference>